<feature type="transmembrane region" description="Helical" evidence="3">
    <location>
        <begin position="150"/>
        <end position="170"/>
    </location>
</feature>
<dbReference type="SMART" id="SM00267">
    <property type="entry name" value="GGDEF"/>
    <property type="match status" value="1"/>
</dbReference>
<proteinExistence type="predicted"/>
<feature type="transmembrane region" description="Helical" evidence="3">
    <location>
        <begin position="94"/>
        <end position="114"/>
    </location>
</feature>
<dbReference type="EC" id="2.7.7.65" evidence="1"/>
<dbReference type="PANTHER" id="PTHR45138">
    <property type="entry name" value="REGULATORY COMPONENTS OF SENSORY TRANSDUCTION SYSTEM"/>
    <property type="match status" value="1"/>
</dbReference>
<keyword evidence="3" id="KW-1133">Transmembrane helix</keyword>
<dbReference type="InterPro" id="IPR029787">
    <property type="entry name" value="Nucleotide_cyclase"/>
</dbReference>
<dbReference type="SUPFAM" id="SSF55073">
    <property type="entry name" value="Nucleotide cyclase"/>
    <property type="match status" value="1"/>
</dbReference>
<comment type="catalytic activity">
    <reaction evidence="2">
        <text>2 GTP = 3',3'-c-di-GMP + 2 diphosphate</text>
        <dbReference type="Rhea" id="RHEA:24898"/>
        <dbReference type="ChEBI" id="CHEBI:33019"/>
        <dbReference type="ChEBI" id="CHEBI:37565"/>
        <dbReference type="ChEBI" id="CHEBI:58805"/>
        <dbReference type="EC" id="2.7.7.65"/>
    </reaction>
</comment>
<dbReference type="EMBL" id="BMDY01000011">
    <property type="protein sequence ID" value="GGB07471.1"/>
    <property type="molecule type" value="Genomic_DNA"/>
</dbReference>
<evidence type="ECO:0000256" key="2">
    <source>
        <dbReference type="ARBA" id="ARBA00034247"/>
    </source>
</evidence>
<feature type="transmembrane region" description="Helical" evidence="3">
    <location>
        <begin position="63"/>
        <end position="82"/>
    </location>
</feature>
<dbReference type="Proteomes" id="UP000651977">
    <property type="component" value="Unassembled WGS sequence"/>
</dbReference>
<name>A0ABQ1I2P2_9ALTE</name>
<dbReference type="Gene3D" id="3.30.70.270">
    <property type="match status" value="1"/>
</dbReference>
<evidence type="ECO:0000313" key="5">
    <source>
        <dbReference type="EMBL" id="GGB07471.1"/>
    </source>
</evidence>
<feature type="transmembrane region" description="Helical" evidence="3">
    <location>
        <begin position="182"/>
        <end position="207"/>
    </location>
</feature>
<sequence length="386" mass="44043">MVVDELTYFVLTVLLTVVSAAVLTLIRIFHGQRPCLDCWIVASYAQIVALLILLLQATPSNSSLFLMNSLFWASFILIVVGHHNYLQLKLNRRFISLVIVSYLILNLYSTLFINDTVQRVSIFSAAIALCCFYCAVLYFRYFLNNHKPALWLVIGLYLFLGICLLLRIYFARQQQDESQQLLLGAPALLSLALFTANALQSYVFYFLMHWRQIIQLEQLANYDVTGAMRRNYFIKLLDKMTRRAQFRGAEVALIFIDLDRFKLINDNYGHHSGDLALQHFAQIVMNNLRVGDIFGRFGGEEFVIALNNSNTQQAYALANRIRIQLHQQALVTNKGKVYLSASFGLASYQHEGDCTELIKQADLAMYQAKSQGGNKVIIYTAELNQQ</sequence>
<evidence type="ECO:0000256" key="1">
    <source>
        <dbReference type="ARBA" id="ARBA00012528"/>
    </source>
</evidence>
<dbReference type="PANTHER" id="PTHR45138:SF9">
    <property type="entry name" value="DIGUANYLATE CYCLASE DGCM-RELATED"/>
    <property type="match status" value="1"/>
</dbReference>
<accession>A0ABQ1I2P2</accession>
<evidence type="ECO:0000259" key="4">
    <source>
        <dbReference type="PROSITE" id="PS50887"/>
    </source>
</evidence>
<comment type="caution">
    <text evidence="5">The sequence shown here is derived from an EMBL/GenBank/DDBJ whole genome shotgun (WGS) entry which is preliminary data.</text>
</comment>
<evidence type="ECO:0000313" key="6">
    <source>
        <dbReference type="Proteomes" id="UP000651977"/>
    </source>
</evidence>
<feature type="domain" description="GGDEF" evidence="4">
    <location>
        <begin position="249"/>
        <end position="381"/>
    </location>
</feature>
<feature type="transmembrane region" description="Helical" evidence="3">
    <location>
        <begin position="38"/>
        <end position="57"/>
    </location>
</feature>
<feature type="transmembrane region" description="Helical" evidence="3">
    <location>
        <begin position="120"/>
        <end position="143"/>
    </location>
</feature>
<dbReference type="NCBIfam" id="TIGR00254">
    <property type="entry name" value="GGDEF"/>
    <property type="match status" value="1"/>
</dbReference>
<feature type="transmembrane region" description="Helical" evidence="3">
    <location>
        <begin position="6"/>
        <end position="26"/>
    </location>
</feature>
<keyword evidence="3" id="KW-0812">Transmembrane</keyword>
<dbReference type="InterPro" id="IPR043128">
    <property type="entry name" value="Rev_trsase/Diguanyl_cyclase"/>
</dbReference>
<dbReference type="InterPro" id="IPR050469">
    <property type="entry name" value="Diguanylate_Cyclase"/>
</dbReference>
<evidence type="ECO:0000256" key="3">
    <source>
        <dbReference type="SAM" id="Phobius"/>
    </source>
</evidence>
<dbReference type="RefSeq" id="WP_055733029.1">
    <property type="nucleotide sequence ID" value="NZ_BMDY01000011.1"/>
</dbReference>
<keyword evidence="6" id="KW-1185">Reference proteome</keyword>
<dbReference type="InterPro" id="IPR000160">
    <property type="entry name" value="GGDEF_dom"/>
</dbReference>
<dbReference type="Pfam" id="PF00990">
    <property type="entry name" value="GGDEF"/>
    <property type="match status" value="1"/>
</dbReference>
<keyword evidence="3" id="KW-0472">Membrane</keyword>
<reference evidence="6" key="1">
    <citation type="journal article" date="2019" name="Int. J. Syst. Evol. Microbiol.">
        <title>The Global Catalogue of Microorganisms (GCM) 10K type strain sequencing project: providing services to taxonomists for standard genome sequencing and annotation.</title>
        <authorList>
            <consortium name="The Broad Institute Genomics Platform"/>
            <consortium name="The Broad Institute Genome Sequencing Center for Infectious Disease"/>
            <person name="Wu L."/>
            <person name="Ma J."/>
        </authorList>
    </citation>
    <scope>NUCLEOTIDE SEQUENCE [LARGE SCALE GENOMIC DNA]</scope>
    <source>
        <strain evidence="6">CGMCC 1.10131</strain>
    </source>
</reference>
<protein>
    <recommendedName>
        <fullName evidence="1">diguanylate cyclase</fullName>
        <ecNumber evidence="1">2.7.7.65</ecNumber>
    </recommendedName>
</protein>
<gene>
    <name evidence="5" type="ORF">GCM10007414_21020</name>
</gene>
<dbReference type="CDD" id="cd01949">
    <property type="entry name" value="GGDEF"/>
    <property type="match status" value="1"/>
</dbReference>
<dbReference type="PROSITE" id="PS50887">
    <property type="entry name" value="GGDEF"/>
    <property type="match status" value="1"/>
</dbReference>
<organism evidence="5 6">
    <name type="scientific">Agarivorans gilvus</name>
    <dbReference type="NCBI Taxonomy" id="680279"/>
    <lineage>
        <taxon>Bacteria</taxon>
        <taxon>Pseudomonadati</taxon>
        <taxon>Pseudomonadota</taxon>
        <taxon>Gammaproteobacteria</taxon>
        <taxon>Alteromonadales</taxon>
        <taxon>Alteromonadaceae</taxon>
        <taxon>Agarivorans</taxon>
    </lineage>
</organism>